<dbReference type="InParanoid" id="A0A1V9XPQ0"/>
<proteinExistence type="predicted"/>
<sequence length="161" mass="17570">MAKSTDLQDALGKGGTRCVSPLHRARATSKWTTSKNDPTAPSKFKSILETASKRRLKPAPAETALDDASSADESERPTIKLWRQYETPYASAAGFNGLTPGAQMATPRRASPSSESPPPMPQECFSSLPQATPTTIFPVEHDYYETKKNTVREIGLEIIVF</sequence>
<evidence type="ECO:0000256" key="1">
    <source>
        <dbReference type="SAM" id="MobiDB-lite"/>
    </source>
</evidence>
<organism evidence="2 3">
    <name type="scientific">Tropilaelaps mercedesae</name>
    <dbReference type="NCBI Taxonomy" id="418985"/>
    <lineage>
        <taxon>Eukaryota</taxon>
        <taxon>Metazoa</taxon>
        <taxon>Ecdysozoa</taxon>
        <taxon>Arthropoda</taxon>
        <taxon>Chelicerata</taxon>
        <taxon>Arachnida</taxon>
        <taxon>Acari</taxon>
        <taxon>Parasitiformes</taxon>
        <taxon>Mesostigmata</taxon>
        <taxon>Gamasina</taxon>
        <taxon>Dermanyssoidea</taxon>
        <taxon>Laelapidae</taxon>
        <taxon>Tropilaelaps</taxon>
    </lineage>
</organism>
<comment type="caution">
    <text evidence="2">The sequence shown here is derived from an EMBL/GenBank/DDBJ whole genome shotgun (WGS) entry which is preliminary data.</text>
</comment>
<dbReference type="EMBL" id="MNPL01006441">
    <property type="protein sequence ID" value="OQR75393.1"/>
    <property type="molecule type" value="Genomic_DNA"/>
</dbReference>
<dbReference type="Proteomes" id="UP000192247">
    <property type="component" value="Unassembled WGS sequence"/>
</dbReference>
<feature type="region of interest" description="Disordered" evidence="1">
    <location>
        <begin position="93"/>
        <end position="129"/>
    </location>
</feature>
<feature type="compositionally biased region" description="Polar residues" evidence="1">
    <location>
        <begin position="29"/>
        <end position="39"/>
    </location>
</feature>
<gene>
    <name evidence="2" type="ORF">BIW11_08450</name>
</gene>
<keyword evidence="3" id="KW-1185">Reference proteome</keyword>
<evidence type="ECO:0000313" key="2">
    <source>
        <dbReference type="EMBL" id="OQR75393.1"/>
    </source>
</evidence>
<reference evidence="2 3" key="1">
    <citation type="journal article" date="2017" name="Gigascience">
        <title>Draft genome of the honey bee ectoparasitic mite, Tropilaelaps mercedesae, is shaped by the parasitic life history.</title>
        <authorList>
            <person name="Dong X."/>
            <person name="Armstrong S.D."/>
            <person name="Xia D."/>
            <person name="Makepeace B.L."/>
            <person name="Darby A.C."/>
            <person name="Kadowaki T."/>
        </authorList>
    </citation>
    <scope>NUCLEOTIDE SEQUENCE [LARGE SCALE GENOMIC DNA]</scope>
    <source>
        <strain evidence="2">Wuxi-XJTLU</strain>
    </source>
</reference>
<protein>
    <submittedName>
        <fullName evidence="2">Uncharacterized protein</fullName>
    </submittedName>
</protein>
<accession>A0A1V9XPQ0</accession>
<evidence type="ECO:0000313" key="3">
    <source>
        <dbReference type="Proteomes" id="UP000192247"/>
    </source>
</evidence>
<feature type="region of interest" description="Disordered" evidence="1">
    <location>
        <begin position="1"/>
        <end position="77"/>
    </location>
</feature>
<name>A0A1V9XPQ0_9ACAR</name>
<dbReference type="AlphaFoldDB" id="A0A1V9XPQ0"/>